<evidence type="ECO:0000256" key="6">
    <source>
        <dbReference type="ARBA" id="ARBA00023285"/>
    </source>
</evidence>
<reference evidence="10 11" key="1">
    <citation type="submission" date="2021-06" db="EMBL/GenBank/DDBJ databases">
        <authorList>
            <person name="Palmer J.M."/>
        </authorList>
    </citation>
    <scope>NUCLEOTIDE SEQUENCE [LARGE SCALE GENOMIC DNA]</scope>
    <source>
        <strain evidence="10 11">CL_MEX2019</strain>
        <tissue evidence="10">Muscle</tissue>
    </source>
</reference>
<dbReference type="Gene3D" id="3.20.20.330">
    <property type="entry name" value="Homocysteine-binding-like domain"/>
    <property type="match status" value="1"/>
</dbReference>
<dbReference type="EMBL" id="JAHUTJ010024424">
    <property type="protein sequence ID" value="MED6272752.1"/>
    <property type="molecule type" value="Genomic_DNA"/>
</dbReference>
<dbReference type="Pfam" id="PF02574">
    <property type="entry name" value="S-methyl_trans"/>
    <property type="match status" value="1"/>
</dbReference>
<comment type="pathway">
    <text evidence="7">Amino-acid biosynthesis; L-methionine biosynthesis via de novo pathway.</text>
</comment>
<keyword evidence="5" id="KW-0479">Metal-binding</keyword>
<keyword evidence="3" id="KW-0808">Transferase</keyword>
<keyword evidence="11" id="KW-1185">Reference proteome</keyword>
<comment type="similarity">
    <text evidence="1">Belongs to the vitamin-B12 dependent methionine synthase family.</text>
</comment>
<dbReference type="SUPFAM" id="SSF82282">
    <property type="entry name" value="Homocysteine S-methyltransferase"/>
    <property type="match status" value="1"/>
</dbReference>
<dbReference type="PROSITE" id="PS50970">
    <property type="entry name" value="HCY"/>
    <property type="match status" value="1"/>
</dbReference>
<dbReference type="InterPro" id="IPR003726">
    <property type="entry name" value="HCY_dom"/>
</dbReference>
<evidence type="ECO:0000256" key="4">
    <source>
        <dbReference type="ARBA" id="ARBA00022691"/>
    </source>
</evidence>
<keyword evidence="2" id="KW-0489">Methyltransferase</keyword>
<evidence type="ECO:0000256" key="5">
    <source>
        <dbReference type="ARBA" id="ARBA00022723"/>
    </source>
</evidence>
<gene>
    <name evidence="10" type="ORF">CHARACLAT_033684</name>
</gene>
<comment type="caution">
    <text evidence="8">Lacks conserved residue(s) required for the propagation of feature annotation.</text>
</comment>
<dbReference type="Proteomes" id="UP001352852">
    <property type="component" value="Unassembled WGS sequence"/>
</dbReference>
<protein>
    <recommendedName>
        <fullName evidence="9">Hcy-binding domain-containing protein</fullName>
    </recommendedName>
</protein>
<evidence type="ECO:0000256" key="8">
    <source>
        <dbReference type="PROSITE-ProRule" id="PRU00333"/>
    </source>
</evidence>
<name>A0ABU7DCQ9_9TELE</name>
<organism evidence="10 11">
    <name type="scientific">Characodon lateralis</name>
    <dbReference type="NCBI Taxonomy" id="208331"/>
    <lineage>
        <taxon>Eukaryota</taxon>
        <taxon>Metazoa</taxon>
        <taxon>Chordata</taxon>
        <taxon>Craniata</taxon>
        <taxon>Vertebrata</taxon>
        <taxon>Euteleostomi</taxon>
        <taxon>Actinopterygii</taxon>
        <taxon>Neopterygii</taxon>
        <taxon>Teleostei</taxon>
        <taxon>Neoteleostei</taxon>
        <taxon>Acanthomorphata</taxon>
        <taxon>Ovalentaria</taxon>
        <taxon>Atherinomorphae</taxon>
        <taxon>Cyprinodontiformes</taxon>
        <taxon>Goodeidae</taxon>
        <taxon>Characodon</taxon>
    </lineage>
</organism>
<evidence type="ECO:0000256" key="2">
    <source>
        <dbReference type="ARBA" id="ARBA00022603"/>
    </source>
</evidence>
<sequence length="106" mass="11462">VSGTIVDRSGRTLSGQTGEAFVVSVSHAKPLCIGLNCALGATEMRPFIEAIGKSTTAFIICYPNAGLPNTFGGYDETPRVTASSLKVRFFHFSFFKLMSRRTYSSD</sequence>
<dbReference type="PANTHER" id="PTHR45833">
    <property type="entry name" value="METHIONINE SYNTHASE"/>
    <property type="match status" value="1"/>
</dbReference>
<accession>A0ABU7DCQ9</accession>
<comment type="caution">
    <text evidence="10">The sequence shown here is derived from an EMBL/GenBank/DDBJ whole genome shotgun (WGS) entry which is preliminary data.</text>
</comment>
<keyword evidence="6" id="KW-0170">Cobalt</keyword>
<evidence type="ECO:0000256" key="3">
    <source>
        <dbReference type="ARBA" id="ARBA00022679"/>
    </source>
</evidence>
<keyword evidence="4" id="KW-0949">S-adenosyl-L-methionine</keyword>
<dbReference type="InterPro" id="IPR050554">
    <property type="entry name" value="Met_Synthase/Corrinoid"/>
</dbReference>
<evidence type="ECO:0000313" key="10">
    <source>
        <dbReference type="EMBL" id="MED6272752.1"/>
    </source>
</evidence>
<proteinExistence type="inferred from homology"/>
<dbReference type="InterPro" id="IPR036589">
    <property type="entry name" value="HCY_dom_sf"/>
</dbReference>
<feature type="non-terminal residue" evidence="10">
    <location>
        <position position="1"/>
    </location>
</feature>
<dbReference type="PANTHER" id="PTHR45833:SF1">
    <property type="entry name" value="METHIONINE SYNTHASE"/>
    <property type="match status" value="1"/>
</dbReference>
<evidence type="ECO:0000256" key="7">
    <source>
        <dbReference type="ARBA" id="ARBA00034478"/>
    </source>
</evidence>
<evidence type="ECO:0000259" key="9">
    <source>
        <dbReference type="PROSITE" id="PS50970"/>
    </source>
</evidence>
<evidence type="ECO:0000313" key="11">
    <source>
        <dbReference type="Proteomes" id="UP001352852"/>
    </source>
</evidence>
<evidence type="ECO:0000256" key="1">
    <source>
        <dbReference type="ARBA" id="ARBA00010398"/>
    </source>
</evidence>
<feature type="domain" description="Hcy-binding" evidence="9">
    <location>
        <begin position="1"/>
        <end position="106"/>
    </location>
</feature>